<reference evidence="4 5" key="2">
    <citation type="journal article" date="2012" name="Nature">
        <title>Insights into hominid evolution from the gorilla genome sequence.</title>
        <authorList>
            <person name="Scally A."/>
            <person name="Dutheil J.Y."/>
            <person name="Hillier L.W."/>
            <person name="Jordan G.E."/>
            <person name="Goodhead I."/>
            <person name="Herrero J."/>
            <person name="Hobolth A."/>
            <person name="Lappalainen T."/>
            <person name="Mailund T."/>
            <person name="Marques-Bonet T."/>
            <person name="McCarthy S."/>
            <person name="Montgomery S.H."/>
            <person name="Schwalie P.C."/>
            <person name="Tang Y.A."/>
            <person name="Ward M.C."/>
            <person name="Xue Y."/>
            <person name="Yngvadottir B."/>
            <person name="Alkan C."/>
            <person name="Andersen L.N."/>
            <person name="Ayub Q."/>
            <person name="Ball E.V."/>
            <person name="Beal K."/>
            <person name="Bradley B.J."/>
            <person name="Chen Y."/>
            <person name="Clee C.M."/>
            <person name="Fitzgerald S."/>
            <person name="Graves T.A."/>
            <person name="Gu Y."/>
            <person name="Heath P."/>
            <person name="Heger A."/>
            <person name="Karakoc E."/>
            <person name="Kolb-Kokocinski A."/>
            <person name="Laird G.K."/>
            <person name="Lunter G."/>
            <person name="Meader S."/>
            <person name="Mort M."/>
            <person name="Mullikin J.C."/>
            <person name="Munch K."/>
            <person name="O'Connor T.D."/>
            <person name="Phillips A.D."/>
            <person name="Prado-Martinez J."/>
            <person name="Rogers A.S."/>
            <person name="Sajjadian S."/>
            <person name="Schmidt D."/>
            <person name="Shaw K."/>
            <person name="Simpson J.T."/>
            <person name="Stenson P.D."/>
            <person name="Turner D.J."/>
            <person name="Vigilant L."/>
            <person name="Vilella A.J."/>
            <person name="Whitener W."/>
            <person name="Zhu B."/>
            <person name="Cooper D.N."/>
            <person name="de Jong P."/>
            <person name="Dermitzakis E.T."/>
            <person name="Eichler E.E."/>
            <person name="Flicek P."/>
            <person name="Goldman N."/>
            <person name="Mundy N.I."/>
            <person name="Ning Z."/>
            <person name="Odom D.T."/>
            <person name="Ponting C.P."/>
            <person name="Quail M.A."/>
            <person name="Ryder O.A."/>
            <person name="Searle S.M."/>
            <person name="Warren W.C."/>
            <person name="Wilson R.K."/>
            <person name="Schierup M.H."/>
            <person name="Rogers J."/>
            <person name="Tyler-Smith C."/>
            <person name="Durbin R."/>
        </authorList>
    </citation>
    <scope>NUCLEOTIDE SEQUENCE [LARGE SCALE GENOMIC DNA]</scope>
</reference>
<proteinExistence type="predicted"/>
<dbReference type="GeneTree" id="ENSGT00390000004383"/>
<dbReference type="GO" id="GO:0006351">
    <property type="term" value="P:DNA-templated transcription"/>
    <property type="evidence" value="ECO:0007669"/>
    <property type="project" value="InterPro"/>
</dbReference>
<reference evidence="4" key="4">
    <citation type="submission" date="2025-09" db="UniProtKB">
        <authorList>
            <consortium name="Ensembl"/>
        </authorList>
    </citation>
    <scope>IDENTIFICATION</scope>
</reference>
<sequence length="165" mass="18473">MFVLVEMVDTVRIPPWQFERKLNDSIAEELNKKLANKVLGPRLAGRPWRGRASAAHWPQARPRSCQALAVGKQLNVSELFFTVKGDIEGDQKKMGLKKGVVTGSVRFHNSKLLCNCRSCTTWDSAFVCLISPNWRMPMYSLGMAHHTPKVGIFSELCFLLAVCPG</sequence>
<evidence type="ECO:0000313" key="5">
    <source>
        <dbReference type="Proteomes" id="UP000001519"/>
    </source>
</evidence>
<evidence type="ECO:0000313" key="4">
    <source>
        <dbReference type="Ensembl" id="ENSGGOP00000038250.1"/>
    </source>
</evidence>
<dbReference type="EMBL" id="CABD030121328">
    <property type="status" value="NOT_ANNOTATED_CDS"/>
    <property type="molecule type" value="Genomic_DNA"/>
</dbReference>
<keyword evidence="1" id="KW-0240">DNA-directed RNA polymerase</keyword>
<keyword evidence="2" id="KW-0804">Transcription</keyword>
<dbReference type="InterPro" id="IPR036898">
    <property type="entry name" value="RNA_pol_Rpb7-like_N_sf"/>
</dbReference>
<reference evidence="5" key="1">
    <citation type="submission" date="2011-05" db="EMBL/GenBank/DDBJ databases">
        <title>Insights into the evolution of the great apes provided by the gorilla genome.</title>
        <authorList>
            <person name="Scally A."/>
        </authorList>
    </citation>
    <scope>NUCLEOTIDE SEQUENCE [LARGE SCALE GENOMIC DNA]</scope>
</reference>
<dbReference type="Pfam" id="PF03876">
    <property type="entry name" value="SHS2_Rpb7-N"/>
    <property type="match status" value="1"/>
</dbReference>
<keyword evidence="5" id="KW-1185">Reference proteome</keyword>
<dbReference type="Bgee" id="ENSGGOG00000038191">
    <property type="expression patterns" value="Expressed in frontal cortex and 6 other cell types or tissues"/>
</dbReference>
<evidence type="ECO:0000256" key="2">
    <source>
        <dbReference type="ARBA" id="ARBA00023163"/>
    </source>
</evidence>
<dbReference type="EMBL" id="CABD030121329">
    <property type="status" value="NOT_ANNOTATED_CDS"/>
    <property type="molecule type" value="Genomic_DNA"/>
</dbReference>
<dbReference type="InterPro" id="IPR005576">
    <property type="entry name" value="Rpb7-like_N"/>
</dbReference>
<protein>
    <submittedName>
        <fullName evidence="4">RNA polymerase III subunit H</fullName>
    </submittedName>
</protein>
<dbReference type="EMBL" id="CABD030121330">
    <property type="status" value="NOT_ANNOTATED_CDS"/>
    <property type="molecule type" value="Genomic_DNA"/>
</dbReference>
<evidence type="ECO:0000256" key="1">
    <source>
        <dbReference type="ARBA" id="ARBA00022478"/>
    </source>
</evidence>
<accession>A0A2I2YTE7</accession>
<dbReference type="Gene3D" id="3.30.1490.120">
    <property type="entry name" value="RNA polymerase Rpb7-like, N-terminal domain"/>
    <property type="match status" value="1"/>
</dbReference>
<dbReference type="Proteomes" id="UP000001519">
    <property type="component" value="Chromosome 22"/>
</dbReference>
<dbReference type="GO" id="GO:0000428">
    <property type="term" value="C:DNA-directed RNA polymerase complex"/>
    <property type="evidence" value="ECO:0007669"/>
    <property type="project" value="UniProtKB-KW"/>
</dbReference>
<reference evidence="4" key="3">
    <citation type="submission" date="2025-08" db="UniProtKB">
        <authorList>
            <consortium name="Ensembl"/>
        </authorList>
    </citation>
    <scope>IDENTIFICATION</scope>
</reference>
<dbReference type="SUPFAM" id="SSF88798">
    <property type="entry name" value="N-terminal, heterodimerisation domain of RBP7 (RpoE)"/>
    <property type="match status" value="1"/>
</dbReference>
<name>A0A2I2YTE7_GORGO</name>
<organism evidence="4 5">
    <name type="scientific">Gorilla gorilla gorilla</name>
    <name type="common">Western lowland gorilla</name>
    <dbReference type="NCBI Taxonomy" id="9595"/>
    <lineage>
        <taxon>Eukaryota</taxon>
        <taxon>Metazoa</taxon>
        <taxon>Chordata</taxon>
        <taxon>Craniata</taxon>
        <taxon>Vertebrata</taxon>
        <taxon>Euteleostomi</taxon>
        <taxon>Mammalia</taxon>
        <taxon>Eutheria</taxon>
        <taxon>Euarchontoglires</taxon>
        <taxon>Primates</taxon>
        <taxon>Haplorrhini</taxon>
        <taxon>Catarrhini</taxon>
        <taxon>Hominidae</taxon>
        <taxon>Gorilla</taxon>
    </lineage>
</organism>
<dbReference type="Ensembl" id="ENSGGOT00000057804.1">
    <property type="protein sequence ID" value="ENSGGOP00000038250.1"/>
    <property type="gene ID" value="ENSGGOG00000038191.1"/>
</dbReference>
<feature type="domain" description="RNA polymerase Rpb7-like N-terminal" evidence="3">
    <location>
        <begin position="9"/>
        <end position="40"/>
    </location>
</feature>
<dbReference type="AlphaFoldDB" id="A0A2I2YTE7"/>
<evidence type="ECO:0000259" key="3">
    <source>
        <dbReference type="Pfam" id="PF03876"/>
    </source>
</evidence>
<dbReference type="EMBL" id="CABD030121327">
    <property type="status" value="NOT_ANNOTATED_CDS"/>
    <property type="molecule type" value="Genomic_DNA"/>
</dbReference>
<dbReference type="EMBL" id="CABD030121326">
    <property type="status" value="NOT_ANNOTATED_CDS"/>
    <property type="molecule type" value="Genomic_DNA"/>
</dbReference>
<gene>
    <name evidence="4" type="primary">POLR3H</name>
</gene>